<organism evidence="1 2">
    <name type="scientific">Armatimonas rosea</name>
    <dbReference type="NCBI Taxonomy" id="685828"/>
    <lineage>
        <taxon>Bacteria</taxon>
        <taxon>Bacillati</taxon>
        <taxon>Armatimonadota</taxon>
        <taxon>Armatimonadia</taxon>
        <taxon>Armatimonadales</taxon>
        <taxon>Armatimonadaceae</taxon>
        <taxon>Armatimonas</taxon>
    </lineage>
</organism>
<dbReference type="EMBL" id="JACHGW010000007">
    <property type="protein sequence ID" value="MBB6053626.1"/>
    <property type="molecule type" value="Genomic_DNA"/>
</dbReference>
<protein>
    <submittedName>
        <fullName evidence="1">Streptomycin 6-kinase</fullName>
        <ecNumber evidence="1">2.7.1.72</ecNumber>
    </submittedName>
</protein>
<keyword evidence="2" id="KW-1185">Reference proteome</keyword>
<evidence type="ECO:0000313" key="1">
    <source>
        <dbReference type="EMBL" id="MBB6053626.1"/>
    </source>
</evidence>
<keyword evidence="1" id="KW-0418">Kinase</keyword>
<proteinExistence type="predicted"/>
<reference evidence="1 2" key="1">
    <citation type="submission" date="2020-08" db="EMBL/GenBank/DDBJ databases">
        <title>Genomic Encyclopedia of Type Strains, Phase IV (KMG-IV): sequencing the most valuable type-strain genomes for metagenomic binning, comparative biology and taxonomic classification.</title>
        <authorList>
            <person name="Goeker M."/>
        </authorList>
    </citation>
    <scope>NUCLEOTIDE SEQUENCE [LARGE SCALE GENOMIC DNA]</scope>
    <source>
        <strain evidence="1 2">DSM 23562</strain>
    </source>
</reference>
<dbReference type="RefSeq" id="WP_184203714.1">
    <property type="nucleotide sequence ID" value="NZ_JACHGW010000007.1"/>
</dbReference>
<evidence type="ECO:0000313" key="2">
    <source>
        <dbReference type="Proteomes" id="UP000520814"/>
    </source>
</evidence>
<dbReference type="InterPro" id="IPR006748">
    <property type="entry name" value="NH2Glyco/OHUrea_AB-resist_kin"/>
</dbReference>
<keyword evidence="1" id="KW-0808">Transferase</keyword>
<dbReference type="GO" id="GO:0050300">
    <property type="term" value="F:aminoglycoside 6-kinase activity"/>
    <property type="evidence" value="ECO:0007669"/>
    <property type="project" value="UniProtKB-EC"/>
</dbReference>
<gene>
    <name evidence="1" type="ORF">HNQ39_005461</name>
</gene>
<dbReference type="Pfam" id="PF04655">
    <property type="entry name" value="APH_6_hur"/>
    <property type="match status" value="1"/>
</dbReference>
<sequence>MQRTLPTRLVATCQHNPAWIAWLDALPEVLSALEARWEVSLGEPFDGPNVSCSWVAPAMRADGSTAIFKLGIPAMEGRDELAGLRFWAGEPTVRILDGDDASGAFLMERCEPGTLLKTLPEPEQDVILTGMLQRLWRKPDASHPFRPLSEMLAFWGDETRADEARWPDPGLVRAGLALFEELTLPSADDVLLATDLHASNILAAQREPWLVIDPKPFVGDRTYDATQHLLHNCTERLRAHPDATIKRLAELADLDPARLQLWLFARAAAESRDDWSDLSLAQLLAP</sequence>
<accession>A0A7W9W9S9</accession>
<dbReference type="SUPFAM" id="SSF56112">
    <property type="entry name" value="Protein kinase-like (PK-like)"/>
    <property type="match status" value="1"/>
</dbReference>
<dbReference type="InterPro" id="IPR011009">
    <property type="entry name" value="Kinase-like_dom_sf"/>
</dbReference>
<comment type="caution">
    <text evidence="1">The sequence shown here is derived from an EMBL/GenBank/DDBJ whole genome shotgun (WGS) entry which is preliminary data.</text>
</comment>
<dbReference type="EC" id="2.7.1.72" evidence="1"/>
<dbReference type="Proteomes" id="UP000520814">
    <property type="component" value="Unassembled WGS sequence"/>
</dbReference>
<dbReference type="AlphaFoldDB" id="A0A7W9W9S9"/>
<name>A0A7W9W9S9_ARMRO</name>
<dbReference type="GO" id="GO:0019748">
    <property type="term" value="P:secondary metabolic process"/>
    <property type="evidence" value="ECO:0007669"/>
    <property type="project" value="InterPro"/>
</dbReference>